<dbReference type="PANTHER" id="PTHR43706">
    <property type="entry name" value="NADH DEHYDROGENASE"/>
    <property type="match status" value="1"/>
</dbReference>
<dbReference type="AlphaFoldDB" id="A0A7M5XKE2"/>
<evidence type="ECO:0000256" key="2">
    <source>
        <dbReference type="ARBA" id="ARBA00022630"/>
    </source>
</evidence>
<evidence type="ECO:0000256" key="5">
    <source>
        <dbReference type="ARBA" id="ARBA00023027"/>
    </source>
</evidence>
<accession>A0A7M5XKE2</accession>
<dbReference type="PANTHER" id="PTHR43706:SF50">
    <property type="entry name" value="NADH DEHYDROGENASE (UBIQUINONE)-RELATED"/>
    <property type="match status" value="1"/>
</dbReference>
<dbReference type="InterPro" id="IPR045024">
    <property type="entry name" value="NDH-2"/>
</dbReference>
<evidence type="ECO:0000313" key="7">
    <source>
        <dbReference type="EnsemblMetazoa" id="CLYHEMP024857.1"/>
    </source>
</evidence>
<evidence type="ECO:0000259" key="6">
    <source>
        <dbReference type="Pfam" id="PF22366"/>
    </source>
</evidence>
<evidence type="ECO:0000256" key="4">
    <source>
        <dbReference type="ARBA" id="ARBA00023002"/>
    </source>
</evidence>
<keyword evidence="5" id="KW-0520">NAD</keyword>
<name>A0A7M5XKE2_9CNID</name>
<keyword evidence="8" id="KW-1185">Reference proteome</keyword>
<sequence>DVLNVAKKRYPHLCSHFNKLEKLLLGVQADSENVVISHEDFTLLAQKADEKQTFLPPTAQVAAQEGKYLGKLLSKVELSTADLKNVDPFQYNHLGSFAYVGDNRAVLELPILGSFEGWSAMWLWRGAYASECVSLRMRTLVLFDWIKSFLFGRDTSRI</sequence>
<reference evidence="7" key="1">
    <citation type="submission" date="2021-01" db="UniProtKB">
        <authorList>
            <consortium name="EnsemblMetazoa"/>
        </authorList>
    </citation>
    <scope>IDENTIFICATION</scope>
</reference>
<keyword evidence="2" id="KW-0285">Flavoprotein</keyword>
<protein>
    <recommendedName>
        <fullName evidence="6">External alternative NADH-ubiquinone oxidoreductase-like C-terminal domain-containing protein</fullName>
    </recommendedName>
</protein>
<evidence type="ECO:0000256" key="1">
    <source>
        <dbReference type="ARBA" id="ARBA00005272"/>
    </source>
</evidence>
<feature type="domain" description="External alternative NADH-ubiquinone oxidoreductase-like C-terminal" evidence="6">
    <location>
        <begin position="93"/>
        <end position="154"/>
    </location>
</feature>
<dbReference type="GO" id="GO:0003954">
    <property type="term" value="F:NADH dehydrogenase activity"/>
    <property type="evidence" value="ECO:0007669"/>
    <property type="project" value="InterPro"/>
</dbReference>
<proteinExistence type="inferred from homology"/>
<dbReference type="Proteomes" id="UP000594262">
    <property type="component" value="Unplaced"/>
</dbReference>
<dbReference type="Pfam" id="PF22366">
    <property type="entry name" value="NDH2_C"/>
    <property type="match status" value="1"/>
</dbReference>
<dbReference type="EnsemblMetazoa" id="CLYHEMT024857.1">
    <property type="protein sequence ID" value="CLYHEMP024857.1"/>
    <property type="gene ID" value="CLYHEMG024857"/>
</dbReference>
<dbReference type="Gene3D" id="3.50.50.100">
    <property type="match status" value="1"/>
</dbReference>
<keyword evidence="4" id="KW-0560">Oxidoreductase</keyword>
<comment type="similarity">
    <text evidence="1">Belongs to the NADH dehydrogenase family.</text>
</comment>
<evidence type="ECO:0000256" key="3">
    <source>
        <dbReference type="ARBA" id="ARBA00022827"/>
    </source>
</evidence>
<dbReference type="GO" id="GO:0005739">
    <property type="term" value="C:mitochondrion"/>
    <property type="evidence" value="ECO:0007669"/>
    <property type="project" value="TreeGrafter"/>
</dbReference>
<dbReference type="InterPro" id="IPR054585">
    <property type="entry name" value="NDH2-like_C"/>
</dbReference>
<evidence type="ECO:0000313" key="8">
    <source>
        <dbReference type="Proteomes" id="UP000594262"/>
    </source>
</evidence>
<dbReference type="OrthoDB" id="3244603at2759"/>
<organism evidence="7 8">
    <name type="scientific">Clytia hemisphaerica</name>
    <dbReference type="NCBI Taxonomy" id="252671"/>
    <lineage>
        <taxon>Eukaryota</taxon>
        <taxon>Metazoa</taxon>
        <taxon>Cnidaria</taxon>
        <taxon>Hydrozoa</taxon>
        <taxon>Hydroidolina</taxon>
        <taxon>Leptothecata</taxon>
        <taxon>Obeliida</taxon>
        <taxon>Clytiidae</taxon>
        <taxon>Clytia</taxon>
    </lineage>
</organism>
<keyword evidence="3" id="KW-0274">FAD</keyword>